<gene>
    <name evidence="8" type="primary">rpo12</name>
    <name evidence="8" type="synonym">rpoP</name>
    <name evidence="10" type="ORF">CPM_0334</name>
    <name evidence="9" type="ORF">CSP5_0365</name>
</gene>
<dbReference type="AlphaFoldDB" id="A0A1N5SV89"/>
<dbReference type="InterPro" id="IPR006591">
    <property type="entry name" value="RNAP_P/RPABC4"/>
</dbReference>
<evidence type="ECO:0000256" key="7">
    <source>
        <dbReference type="ARBA" id="ARBA00023163"/>
    </source>
</evidence>
<dbReference type="GO" id="GO:0008270">
    <property type="term" value="F:zinc ion binding"/>
    <property type="evidence" value="ECO:0007669"/>
    <property type="project" value="UniProtKB-UniRule"/>
</dbReference>
<keyword evidence="7 8" id="KW-0804">Transcription</keyword>
<evidence type="ECO:0000313" key="11">
    <source>
        <dbReference type="Proteomes" id="UP000187822"/>
    </source>
</evidence>
<proteinExistence type="inferred from homology"/>
<dbReference type="Proteomes" id="UP000187822">
    <property type="component" value="Chromosome I"/>
</dbReference>
<comment type="function">
    <text evidence="8">DNA-dependent RNA polymerase (RNAP) catalyzes the transcription of DNA into RNA using the four ribonucleoside triphosphates as substrates.</text>
</comment>
<dbReference type="SMART" id="SM00659">
    <property type="entry name" value="RPOLCX"/>
    <property type="match status" value="1"/>
</dbReference>
<dbReference type="HAMAP" id="MF_00615">
    <property type="entry name" value="RNApol_arch_Rpo12"/>
    <property type="match status" value="1"/>
</dbReference>
<comment type="subunit">
    <text evidence="8">Part of the RNA polymerase complex.</text>
</comment>
<keyword evidence="2 8" id="KW-0963">Cytoplasm</keyword>
<reference evidence="9 12" key="1">
    <citation type="submission" date="2016-04" db="EMBL/GenBank/DDBJ databases">
        <authorList>
            <person name="Evans L.H."/>
            <person name="Alamgir A."/>
            <person name="Owens N."/>
            <person name="Weber N.D."/>
            <person name="Virtaneva K."/>
            <person name="Barbian K."/>
            <person name="Babar A."/>
            <person name="Rosenke K."/>
        </authorList>
    </citation>
    <scope>NUCLEOTIDE SEQUENCE [LARGE SCALE GENOMIC DNA]</scope>
    <source>
        <strain evidence="9">S5</strain>
        <strain evidence="12">S5(T) (JCM 30642 \VKM B-2941)</strain>
    </source>
</reference>
<keyword evidence="6 8" id="KW-0862">Zinc</keyword>
<keyword evidence="3 8" id="KW-0808">Transferase</keyword>
<evidence type="ECO:0000256" key="5">
    <source>
        <dbReference type="ARBA" id="ARBA00022723"/>
    </source>
</evidence>
<protein>
    <recommendedName>
        <fullName evidence="8">DNA-directed RNA polymerase subunit Rpo12</fullName>
        <ecNumber evidence="8">2.7.7.6</ecNumber>
    </recommendedName>
    <alternativeName>
        <fullName evidence="8">DNA-directed RNA polymerase subunit P</fullName>
    </alternativeName>
</protein>
<comment type="catalytic activity">
    <reaction evidence="8">
        <text>RNA(n) + a ribonucleoside 5'-triphosphate = RNA(n+1) + diphosphate</text>
        <dbReference type="Rhea" id="RHEA:21248"/>
        <dbReference type="Rhea" id="RHEA-COMP:14527"/>
        <dbReference type="Rhea" id="RHEA-COMP:17342"/>
        <dbReference type="ChEBI" id="CHEBI:33019"/>
        <dbReference type="ChEBI" id="CHEBI:61557"/>
        <dbReference type="ChEBI" id="CHEBI:140395"/>
        <dbReference type="EC" id="2.7.7.6"/>
    </reaction>
</comment>
<feature type="binding site" evidence="8">
    <location>
        <position position="25"/>
    </location>
    <ligand>
        <name>Zn(2+)</name>
        <dbReference type="ChEBI" id="CHEBI:29105"/>
    </ligand>
</feature>
<dbReference type="EMBL" id="LT719092">
    <property type="protein sequence ID" value="SJK84219.1"/>
    <property type="molecule type" value="Genomic_DNA"/>
</dbReference>
<evidence type="ECO:0000256" key="4">
    <source>
        <dbReference type="ARBA" id="ARBA00022695"/>
    </source>
</evidence>
<evidence type="ECO:0000256" key="8">
    <source>
        <dbReference type="HAMAP-Rule" id="MF_00615"/>
    </source>
</evidence>
<name>A0A1N5SV89_9ARCH</name>
<dbReference type="Proteomes" id="UP000195607">
    <property type="component" value="Chromosome I"/>
</dbReference>
<comment type="subcellular location">
    <subcellularLocation>
        <location evidence="8">Cytoplasm</location>
    </subcellularLocation>
</comment>
<organism evidence="9 12">
    <name type="scientific">Cuniculiplasma divulgatum</name>
    <dbReference type="NCBI Taxonomy" id="1673428"/>
    <lineage>
        <taxon>Archaea</taxon>
        <taxon>Methanobacteriati</taxon>
        <taxon>Thermoplasmatota</taxon>
        <taxon>Thermoplasmata</taxon>
        <taxon>Thermoplasmatales</taxon>
        <taxon>Cuniculiplasmataceae</taxon>
        <taxon>Cuniculiplasma</taxon>
    </lineage>
</organism>
<dbReference type="STRING" id="1673428.CPM_0334"/>
<evidence type="ECO:0000313" key="9">
    <source>
        <dbReference type="EMBL" id="SIM39968.1"/>
    </source>
</evidence>
<reference evidence="10" key="3">
    <citation type="submission" date="2016-06" db="EMBL/GenBank/DDBJ databases">
        <authorList>
            <person name="Olsen C.W."/>
            <person name="Carey S."/>
            <person name="Hinshaw L."/>
            <person name="Karasin A.I."/>
        </authorList>
    </citation>
    <scope>NUCLEOTIDE SEQUENCE [LARGE SCALE GENOMIC DNA]</scope>
    <source>
        <strain evidence="10">PM4</strain>
    </source>
</reference>
<evidence type="ECO:0000313" key="10">
    <source>
        <dbReference type="EMBL" id="SJK84219.1"/>
    </source>
</evidence>
<feature type="binding site" evidence="8">
    <location>
        <position position="23"/>
    </location>
    <ligand>
        <name>Zn(2+)</name>
        <dbReference type="ChEBI" id="CHEBI:29105"/>
    </ligand>
</feature>
<dbReference type="NCBIfam" id="NF001605">
    <property type="entry name" value="PRK00398.1-2"/>
    <property type="match status" value="1"/>
</dbReference>
<keyword evidence="4 8" id="KW-0548">Nucleotidyltransferase</keyword>
<dbReference type="EMBL" id="LT671858">
    <property type="protein sequence ID" value="SIM39968.1"/>
    <property type="molecule type" value="Genomic_DNA"/>
</dbReference>
<evidence type="ECO:0000256" key="3">
    <source>
        <dbReference type="ARBA" id="ARBA00022679"/>
    </source>
</evidence>
<dbReference type="GO" id="GO:0005737">
    <property type="term" value="C:cytoplasm"/>
    <property type="evidence" value="ECO:0007669"/>
    <property type="project" value="UniProtKB-SubCell"/>
</dbReference>
<keyword evidence="1 8" id="KW-0240">DNA-directed RNA polymerase</keyword>
<dbReference type="Gene3D" id="2.20.28.30">
    <property type="entry name" value="RNA polymerase ii, chain L"/>
    <property type="match status" value="1"/>
</dbReference>
<evidence type="ECO:0000256" key="1">
    <source>
        <dbReference type="ARBA" id="ARBA00022478"/>
    </source>
</evidence>
<reference evidence="11" key="2">
    <citation type="submission" date="2016-06" db="EMBL/GenBank/DDBJ databases">
        <authorList>
            <person name="Toshchakov V.S."/>
        </authorList>
    </citation>
    <scope>NUCLEOTIDE SEQUENCE [LARGE SCALE GENOMIC DNA]</scope>
    <source>
        <strain>PM4 (JCM 30641</strain>
        <strain evidence="11">\VKM B-2940)</strain>
    </source>
</reference>
<dbReference type="SUPFAM" id="SSF63393">
    <property type="entry name" value="RNA polymerase subunits"/>
    <property type="match status" value="1"/>
</dbReference>
<accession>A0A1N5SV89</accession>
<dbReference type="KEGG" id="cdiv:CPM_0334"/>
<dbReference type="InterPro" id="IPR029040">
    <property type="entry name" value="RPABC4/Spt4"/>
</dbReference>
<dbReference type="EC" id="2.7.7.6" evidence="8"/>
<dbReference type="GO" id="GO:0006351">
    <property type="term" value="P:DNA-templated transcription"/>
    <property type="evidence" value="ECO:0007669"/>
    <property type="project" value="UniProtKB-UniRule"/>
</dbReference>
<dbReference type="GO" id="GO:0003899">
    <property type="term" value="F:DNA-directed RNA polymerase activity"/>
    <property type="evidence" value="ECO:0007669"/>
    <property type="project" value="UniProtKB-UniRule"/>
</dbReference>
<comment type="cofactor">
    <cofactor evidence="8">
        <name>Zn(2+)</name>
        <dbReference type="ChEBI" id="CHEBI:29105"/>
    </cofactor>
    <text evidence="8">Binds 1 zinc ion.</text>
</comment>
<dbReference type="RefSeq" id="WP_077075897.1">
    <property type="nucleotide sequence ID" value="NZ_LT671858.1"/>
</dbReference>
<evidence type="ECO:0000256" key="6">
    <source>
        <dbReference type="ARBA" id="ARBA00022833"/>
    </source>
</evidence>
<evidence type="ECO:0000313" key="12">
    <source>
        <dbReference type="Proteomes" id="UP000195607"/>
    </source>
</evidence>
<keyword evidence="5 8" id="KW-0479">Metal-binding</keyword>
<sequence length="44" mass="5147">MQYKCIRCGRILEKSLGTNEIECECGSRVFLKERPNVEKEVNSR</sequence>
<dbReference type="GO" id="GO:0003677">
    <property type="term" value="F:DNA binding"/>
    <property type="evidence" value="ECO:0007669"/>
    <property type="project" value="InterPro"/>
</dbReference>
<dbReference type="OrthoDB" id="129238at2157"/>
<evidence type="ECO:0000256" key="2">
    <source>
        <dbReference type="ARBA" id="ARBA00022490"/>
    </source>
</evidence>
<dbReference type="GO" id="GO:0000428">
    <property type="term" value="C:DNA-directed RNA polymerase complex"/>
    <property type="evidence" value="ECO:0007669"/>
    <property type="project" value="UniProtKB-KW"/>
</dbReference>
<comment type="similarity">
    <text evidence="8">Belongs to the archaeal Rpo12/eukaryotic RPC10 RNA polymerase subunit family.</text>
</comment>
<feature type="binding site" evidence="8">
    <location>
        <position position="8"/>
    </location>
    <ligand>
        <name>Zn(2+)</name>
        <dbReference type="ChEBI" id="CHEBI:29105"/>
    </ligand>
</feature>
<dbReference type="GeneID" id="41587667"/>
<dbReference type="InterPro" id="IPR023464">
    <property type="entry name" value="Rpo12"/>
</dbReference>
<keyword evidence="11" id="KW-1185">Reference proteome</keyword>